<dbReference type="Proteomes" id="UP000092583">
    <property type="component" value="Unassembled WGS sequence"/>
</dbReference>
<evidence type="ECO:0000313" key="2">
    <source>
        <dbReference type="Proteomes" id="UP000092583"/>
    </source>
</evidence>
<evidence type="ECO:0000313" key="1">
    <source>
        <dbReference type="EMBL" id="OCF58920.1"/>
    </source>
</evidence>
<keyword evidence="2" id="KW-1185">Reference proteome</keyword>
<dbReference type="AlphaFoldDB" id="A0A1B9ITU4"/>
<protein>
    <submittedName>
        <fullName evidence="1">Uncharacterized protein</fullName>
    </submittedName>
</protein>
<name>A0A1B9ITU4_9TREE</name>
<sequence>MASSLSGSVTIDGIHSGWTVKKSSPSVRASFSASFAHNHQRSAADDSFFVTSEDSENMIPSSGTVTIVLDPMEVTGGLTYDKLLQRLDAKSREECITCSKSPASTEPALSHQFRTDHKGLSIEWQTDNTIMGCPKIHIQDAPSSYKVEMTEEDFASFEQWKDISITYGKAVTATKSFCESCSGYTDMSVFRDVVKARSKSVRFEDAK</sequence>
<organism evidence="1 2">
    <name type="scientific">Kwoniella mangroviensis CBS 10435</name>
    <dbReference type="NCBI Taxonomy" id="1331196"/>
    <lineage>
        <taxon>Eukaryota</taxon>
        <taxon>Fungi</taxon>
        <taxon>Dikarya</taxon>
        <taxon>Basidiomycota</taxon>
        <taxon>Agaricomycotina</taxon>
        <taxon>Tremellomycetes</taxon>
        <taxon>Tremellales</taxon>
        <taxon>Cryptococcaceae</taxon>
        <taxon>Kwoniella</taxon>
    </lineage>
</organism>
<accession>A0A1B9ITU4</accession>
<gene>
    <name evidence="1" type="ORF">L486_03413</name>
</gene>
<proteinExistence type="predicted"/>
<reference evidence="2" key="2">
    <citation type="submission" date="2013-12" db="EMBL/GenBank/DDBJ databases">
        <title>Evolution of pathogenesis and genome organization in the Tremellales.</title>
        <authorList>
            <person name="Cuomo C."/>
            <person name="Litvintseva A."/>
            <person name="Heitman J."/>
            <person name="Chen Y."/>
            <person name="Sun S."/>
            <person name="Springer D."/>
            <person name="Dromer F."/>
            <person name="Young S."/>
            <person name="Zeng Q."/>
            <person name="Chapman S."/>
            <person name="Gujja S."/>
            <person name="Saif S."/>
            <person name="Birren B."/>
        </authorList>
    </citation>
    <scope>NUCLEOTIDE SEQUENCE [LARGE SCALE GENOMIC DNA]</scope>
    <source>
        <strain evidence="2">CBS 10435</strain>
    </source>
</reference>
<reference evidence="1 2" key="1">
    <citation type="submission" date="2013-07" db="EMBL/GenBank/DDBJ databases">
        <title>The Genome Sequence of Kwoniella mangroviensis CBS10435.</title>
        <authorList>
            <consortium name="The Broad Institute Genome Sequencing Platform"/>
            <person name="Cuomo C."/>
            <person name="Litvintseva A."/>
            <person name="Chen Y."/>
            <person name="Heitman J."/>
            <person name="Sun S."/>
            <person name="Springer D."/>
            <person name="Dromer F."/>
            <person name="Young S.K."/>
            <person name="Zeng Q."/>
            <person name="Gargeya S."/>
            <person name="Fitzgerald M."/>
            <person name="Abouelleil A."/>
            <person name="Alvarado L."/>
            <person name="Berlin A.M."/>
            <person name="Chapman S.B."/>
            <person name="Dewar J."/>
            <person name="Goldberg J."/>
            <person name="Griggs A."/>
            <person name="Gujja S."/>
            <person name="Hansen M."/>
            <person name="Howarth C."/>
            <person name="Imamovic A."/>
            <person name="Larimer J."/>
            <person name="McCowan C."/>
            <person name="Murphy C."/>
            <person name="Pearson M."/>
            <person name="Priest M."/>
            <person name="Roberts A."/>
            <person name="Saif S."/>
            <person name="Shea T."/>
            <person name="Sykes S."/>
            <person name="Wortman J."/>
            <person name="Nusbaum C."/>
            <person name="Birren B."/>
        </authorList>
    </citation>
    <scope>NUCLEOTIDE SEQUENCE [LARGE SCALE GENOMIC DNA]</scope>
    <source>
        <strain evidence="1 2">CBS 10435</strain>
    </source>
</reference>
<dbReference type="EMBL" id="KI669461">
    <property type="protein sequence ID" value="OCF58920.1"/>
    <property type="molecule type" value="Genomic_DNA"/>
</dbReference>